<reference evidence="2 3" key="1">
    <citation type="journal article" date="2020" name="Nat. Food">
        <title>A phased Vanilla planifolia genome enables genetic improvement of flavour and production.</title>
        <authorList>
            <person name="Hasing T."/>
            <person name="Tang H."/>
            <person name="Brym M."/>
            <person name="Khazi F."/>
            <person name="Huang T."/>
            <person name="Chambers A.H."/>
        </authorList>
    </citation>
    <scope>NUCLEOTIDE SEQUENCE [LARGE SCALE GENOMIC DNA]</scope>
    <source>
        <tissue evidence="2">Leaf</tissue>
    </source>
</reference>
<accession>A0A835RQM0</accession>
<name>A0A835RQM0_VANPL</name>
<protein>
    <submittedName>
        <fullName evidence="2">Uncharacterized protein</fullName>
    </submittedName>
</protein>
<dbReference type="EMBL" id="JADCNM010000002">
    <property type="protein sequence ID" value="KAG0493589.1"/>
    <property type="molecule type" value="Genomic_DNA"/>
</dbReference>
<evidence type="ECO:0000256" key="1">
    <source>
        <dbReference type="SAM" id="Phobius"/>
    </source>
</evidence>
<organism evidence="2 3">
    <name type="scientific">Vanilla planifolia</name>
    <name type="common">Vanilla</name>
    <dbReference type="NCBI Taxonomy" id="51239"/>
    <lineage>
        <taxon>Eukaryota</taxon>
        <taxon>Viridiplantae</taxon>
        <taxon>Streptophyta</taxon>
        <taxon>Embryophyta</taxon>
        <taxon>Tracheophyta</taxon>
        <taxon>Spermatophyta</taxon>
        <taxon>Magnoliopsida</taxon>
        <taxon>Liliopsida</taxon>
        <taxon>Asparagales</taxon>
        <taxon>Orchidaceae</taxon>
        <taxon>Vanilloideae</taxon>
        <taxon>Vanilleae</taxon>
        <taxon>Vanilla</taxon>
    </lineage>
</organism>
<dbReference type="Proteomes" id="UP000639772">
    <property type="component" value="Unassembled WGS sequence"/>
</dbReference>
<dbReference type="AlphaFoldDB" id="A0A835RQM0"/>
<proteinExistence type="predicted"/>
<evidence type="ECO:0000313" key="2">
    <source>
        <dbReference type="EMBL" id="KAG0493589.1"/>
    </source>
</evidence>
<comment type="caution">
    <text evidence="2">The sequence shown here is derived from an EMBL/GenBank/DDBJ whole genome shotgun (WGS) entry which is preliminary data.</text>
</comment>
<sequence length="99" mass="11827">MSSHIDDELLYNNIDYFGSYQNFQQCLVIQDSVLHYYLLVNVINTHIIQNNNLVIKFHPLFYSIMTIITYLVRSMKNTSFLYDLGNILFYMFGMILFHL</sequence>
<keyword evidence="1" id="KW-0472">Membrane</keyword>
<keyword evidence="1" id="KW-1133">Transmembrane helix</keyword>
<evidence type="ECO:0000313" key="3">
    <source>
        <dbReference type="Proteomes" id="UP000639772"/>
    </source>
</evidence>
<gene>
    <name evidence="2" type="ORF">HPP92_004583</name>
</gene>
<feature type="transmembrane region" description="Helical" evidence="1">
    <location>
        <begin position="53"/>
        <end position="72"/>
    </location>
</feature>
<feature type="transmembrane region" description="Helical" evidence="1">
    <location>
        <begin position="79"/>
        <end position="97"/>
    </location>
</feature>
<keyword evidence="1" id="KW-0812">Transmembrane</keyword>